<dbReference type="InterPro" id="IPR001387">
    <property type="entry name" value="Cro/C1-type_HTH"/>
</dbReference>
<dbReference type="Gene3D" id="1.10.260.40">
    <property type="entry name" value="lambda repressor-like DNA-binding domains"/>
    <property type="match status" value="1"/>
</dbReference>
<dbReference type="InterPro" id="IPR010982">
    <property type="entry name" value="Lambda_DNA-bd_dom_sf"/>
</dbReference>
<dbReference type="SMART" id="SM00530">
    <property type="entry name" value="HTH_XRE"/>
    <property type="match status" value="1"/>
</dbReference>
<sequence>MRFGSMLATLRRRRRLSQMALADIAGVSQRHISFLESGRAQPGRTALTKLGAVLAPDYAARNALFAAAGFGPPCPAFDWDGPAFASARAVIARALARHAPYPGLVMDRAGVVLSTNPGVDRALTWAFEGGPGAADPWAAVAGPDGRPNLYDLTLHDGGLWRCLVNPEAVIPHCLRRLRTAADLDPAAAAVLRRLRGTEAARRFGDAPEPPTSALASVVPEVYRVRGETLRLVSMVAGFGSPEDVTAQTLQIELFYPEDAASRALLERLAAETAGTPDHDHPAG</sequence>
<dbReference type="AlphaFoldDB" id="A0A7W6RXJ0"/>
<accession>A0A7W6RXJ0</accession>
<dbReference type="RefSeq" id="WP_184431900.1">
    <property type="nucleotide sequence ID" value="NZ_JACIGI010000004.1"/>
</dbReference>
<feature type="domain" description="HTH cro/C1-type" evidence="1">
    <location>
        <begin position="7"/>
        <end position="59"/>
    </location>
</feature>
<dbReference type="Proteomes" id="UP000555728">
    <property type="component" value="Unassembled WGS sequence"/>
</dbReference>
<protein>
    <submittedName>
        <fullName evidence="2">DNA-binding XRE family transcriptional regulator</fullName>
    </submittedName>
</protein>
<evidence type="ECO:0000313" key="2">
    <source>
        <dbReference type="EMBL" id="MBB4285068.1"/>
    </source>
</evidence>
<dbReference type="PROSITE" id="PS50943">
    <property type="entry name" value="HTH_CROC1"/>
    <property type="match status" value="1"/>
</dbReference>
<name>A0A7W6RXJ0_9PROT</name>
<gene>
    <name evidence="2" type="ORF">GGD88_000782</name>
</gene>
<dbReference type="CDD" id="cd00093">
    <property type="entry name" value="HTH_XRE"/>
    <property type="match status" value="1"/>
</dbReference>
<dbReference type="Pfam" id="PF13560">
    <property type="entry name" value="HTH_31"/>
    <property type="match status" value="1"/>
</dbReference>
<dbReference type="PANTHER" id="PTHR35010">
    <property type="entry name" value="BLL4672 PROTEIN-RELATED"/>
    <property type="match status" value="1"/>
</dbReference>
<keyword evidence="2" id="KW-0238">DNA-binding</keyword>
<dbReference type="InterPro" id="IPR041413">
    <property type="entry name" value="MLTR_LBD"/>
</dbReference>
<comment type="caution">
    <text evidence="2">The sequence shown here is derived from an EMBL/GenBank/DDBJ whole genome shotgun (WGS) entry which is preliminary data.</text>
</comment>
<evidence type="ECO:0000259" key="1">
    <source>
        <dbReference type="PROSITE" id="PS50943"/>
    </source>
</evidence>
<keyword evidence="3" id="KW-1185">Reference proteome</keyword>
<dbReference type="GO" id="GO:0003677">
    <property type="term" value="F:DNA binding"/>
    <property type="evidence" value="ECO:0007669"/>
    <property type="project" value="UniProtKB-KW"/>
</dbReference>
<dbReference type="Pfam" id="PF17765">
    <property type="entry name" value="MLTR_LBD"/>
    <property type="match status" value="1"/>
</dbReference>
<dbReference type="SUPFAM" id="SSF47413">
    <property type="entry name" value="lambda repressor-like DNA-binding domains"/>
    <property type="match status" value="1"/>
</dbReference>
<reference evidence="2 3" key="1">
    <citation type="submission" date="2020-08" db="EMBL/GenBank/DDBJ databases">
        <title>Genome sequencing of Purple Non-Sulfur Bacteria from various extreme environments.</title>
        <authorList>
            <person name="Mayer M."/>
        </authorList>
    </citation>
    <scope>NUCLEOTIDE SEQUENCE [LARGE SCALE GENOMIC DNA]</scope>
    <source>
        <strain evidence="2 3">JA135</strain>
    </source>
</reference>
<organism evidence="2 3">
    <name type="scientific">Roseospira goensis</name>
    <dbReference type="NCBI Taxonomy" id="391922"/>
    <lineage>
        <taxon>Bacteria</taxon>
        <taxon>Pseudomonadati</taxon>
        <taxon>Pseudomonadota</taxon>
        <taxon>Alphaproteobacteria</taxon>
        <taxon>Rhodospirillales</taxon>
        <taxon>Rhodospirillaceae</taxon>
        <taxon>Roseospira</taxon>
    </lineage>
</organism>
<evidence type="ECO:0000313" key="3">
    <source>
        <dbReference type="Proteomes" id="UP000555728"/>
    </source>
</evidence>
<dbReference type="Gene3D" id="3.30.450.180">
    <property type="match status" value="1"/>
</dbReference>
<dbReference type="PANTHER" id="PTHR35010:SF4">
    <property type="entry name" value="BLL5781 PROTEIN"/>
    <property type="match status" value="1"/>
</dbReference>
<proteinExistence type="predicted"/>
<dbReference type="EMBL" id="JACIGI010000004">
    <property type="protein sequence ID" value="MBB4285068.1"/>
    <property type="molecule type" value="Genomic_DNA"/>
</dbReference>